<keyword evidence="1" id="KW-0472">Membrane</keyword>
<feature type="transmembrane region" description="Helical" evidence="1">
    <location>
        <begin position="7"/>
        <end position="25"/>
    </location>
</feature>
<reference evidence="2" key="2">
    <citation type="submission" date="2022-10" db="EMBL/GenBank/DDBJ databases">
        <authorList>
            <consortium name="ENA_rothamsted_submissions"/>
            <consortium name="culmorum"/>
            <person name="King R."/>
        </authorList>
    </citation>
    <scope>NUCLEOTIDE SEQUENCE</scope>
</reference>
<proteinExistence type="predicted"/>
<keyword evidence="1" id="KW-1133">Transmembrane helix</keyword>
<name>A0A9N9WLU5_9DIPT</name>
<evidence type="ECO:0000256" key="1">
    <source>
        <dbReference type="SAM" id="Phobius"/>
    </source>
</evidence>
<reference evidence="2" key="1">
    <citation type="submission" date="2022-01" db="EMBL/GenBank/DDBJ databases">
        <authorList>
            <person name="King R."/>
        </authorList>
    </citation>
    <scope>NUCLEOTIDE SEQUENCE</scope>
</reference>
<evidence type="ECO:0000313" key="3">
    <source>
        <dbReference type="Proteomes" id="UP001153620"/>
    </source>
</evidence>
<gene>
    <name evidence="2" type="ORF">CHIRRI_LOCUS1335</name>
</gene>
<protein>
    <submittedName>
        <fullName evidence="2">Uncharacterized protein</fullName>
    </submittedName>
</protein>
<keyword evidence="3" id="KW-1185">Reference proteome</keyword>
<dbReference type="Proteomes" id="UP001153620">
    <property type="component" value="Chromosome 1"/>
</dbReference>
<sequence length="33" mass="3696">MKIALMNISYLGQLGSITLIIIHTFRHNLLAAK</sequence>
<organism evidence="2 3">
    <name type="scientific">Chironomus riparius</name>
    <dbReference type="NCBI Taxonomy" id="315576"/>
    <lineage>
        <taxon>Eukaryota</taxon>
        <taxon>Metazoa</taxon>
        <taxon>Ecdysozoa</taxon>
        <taxon>Arthropoda</taxon>
        <taxon>Hexapoda</taxon>
        <taxon>Insecta</taxon>
        <taxon>Pterygota</taxon>
        <taxon>Neoptera</taxon>
        <taxon>Endopterygota</taxon>
        <taxon>Diptera</taxon>
        <taxon>Nematocera</taxon>
        <taxon>Chironomoidea</taxon>
        <taxon>Chironomidae</taxon>
        <taxon>Chironominae</taxon>
        <taxon>Chironomus</taxon>
    </lineage>
</organism>
<dbReference type="AlphaFoldDB" id="A0A9N9WLU5"/>
<accession>A0A9N9WLU5</accession>
<evidence type="ECO:0000313" key="2">
    <source>
        <dbReference type="EMBL" id="CAG9798352.1"/>
    </source>
</evidence>
<keyword evidence="1" id="KW-0812">Transmembrane</keyword>
<dbReference type="EMBL" id="OU895877">
    <property type="protein sequence ID" value="CAG9798352.1"/>
    <property type="molecule type" value="Genomic_DNA"/>
</dbReference>